<dbReference type="Gene3D" id="4.10.1080.10">
    <property type="entry name" value="TSP type-3 repeat"/>
    <property type="match status" value="2"/>
</dbReference>
<evidence type="ECO:0000256" key="6">
    <source>
        <dbReference type="SAM" id="SignalP"/>
    </source>
</evidence>
<evidence type="ECO:0000256" key="4">
    <source>
        <dbReference type="ARBA" id="ARBA00023004"/>
    </source>
</evidence>
<dbReference type="InterPro" id="IPR010538">
    <property type="entry name" value="DHOR"/>
</dbReference>
<keyword evidence="2 5" id="KW-0479">Metal-binding</keyword>
<dbReference type="RefSeq" id="WP_075481261.1">
    <property type="nucleotide sequence ID" value="NZ_CAWRBC010000118.1"/>
</dbReference>
<dbReference type="InterPro" id="IPR051395">
    <property type="entry name" value="Cytochrome_c_Peroxidase/MauG"/>
</dbReference>
<dbReference type="GO" id="GO:0005509">
    <property type="term" value="F:calcium ion binding"/>
    <property type="evidence" value="ECO:0007669"/>
    <property type="project" value="InterPro"/>
</dbReference>
<evidence type="ECO:0000256" key="2">
    <source>
        <dbReference type="ARBA" id="ARBA00022723"/>
    </source>
</evidence>
<sequence length="979" mass="107393">MTVQLLMIMGLLILNVNQVRAVGEVSGITLINDDAVEFHLDSNDWADVHYKVNGGNQRNIRMTLSKNGNRFQLNNLSSGDSVNYRFTYWGSEGFAIVTSVQNYTLQSEQAKDTDNDGVVDSIDQCSATRQGTTVNDVGCELDSDNDGVVDSLDQCPNTQSGQAVDTNGCELATEMTGIEQVGSDTVHFYVNNNAWADVHFKVNGGGQRNIRMLESGNGNHFQLNNLSIGDSIVYSFTYWTGKSATDTESKTYTLESSSVNDTDGDGVIDSIDLCPNTRPDVVVNEVGCEVEPEIDSDGDGINDAIDQCGNTPMGIPVNEFGCPINEADITPLFNADTVLEPSVISETNNAVITRFADRGRDRHAKEDHFQAYDHYLSHYWTHRTARFKFVDTVAKGGSDIEITFVTEWKLGVKEFRAWYRGIGTVAEYHGNYENHVQEIAKGSFDDNLELVSNDGNQYKYRLTIDEYVALDGTRRNLAVGQYMEIEVSQFLDNAPEGRDNYYGTTYLYQVGAGGMVPWKTVGDFLDQSSERENSKPINESAWLGGKTTLPYQYTAEPDNHFMQMATNLSSVNGQPFVLGRRVHHTDMITGMHDESVKNGVFDALKNIAGTHYVNNSCSSCHARNGRAPVAEIGETLDKWVFKVADSEGNSHPLIGSVLQPNNVGIAEQNGEGSVTLGTWSESNGLRSPNYAFSKNKPAKFSARLAPQLVGLGLLEAVSEDVILQREDPQDTNQDGISGRAQKVTDPVTGETRLGRFGYKAGSSSLKHQIAGALNTDMGVMTSVLPRPDCGSEQTNCNNNQGAELSDEHLDNLVKYIALLGVRPQRDIEQQQVIVGKQKFNAIGCESCHRDTMKTSSYAPFAELRDQTIHPYTDLLLHDMGTGLADNLGEGQATGSEWRTAPLWGLGLSACVTGGVIDVDRNKRGDEVCSPDASYLHDGRARTIEEAILWHGGEGQLSNENYQNLSTADRQALIAFLRSL</sequence>
<dbReference type="Gene3D" id="1.10.760.10">
    <property type="entry name" value="Cytochrome c-like domain"/>
    <property type="match status" value="1"/>
</dbReference>
<feature type="chain" id="PRO_5012769448" evidence="6">
    <location>
        <begin position="22"/>
        <end position="979"/>
    </location>
</feature>
<dbReference type="Proteomes" id="UP000183794">
    <property type="component" value="Unassembled WGS sequence"/>
</dbReference>
<dbReference type="GO" id="GO:0004130">
    <property type="term" value="F:cytochrome-c peroxidase activity"/>
    <property type="evidence" value="ECO:0007669"/>
    <property type="project" value="TreeGrafter"/>
</dbReference>
<dbReference type="SUPFAM" id="SSF46626">
    <property type="entry name" value="Cytochrome c"/>
    <property type="match status" value="1"/>
</dbReference>
<dbReference type="Pfam" id="PF02412">
    <property type="entry name" value="TSP_3"/>
    <property type="match status" value="2"/>
</dbReference>
<dbReference type="GO" id="GO:0007155">
    <property type="term" value="P:cell adhesion"/>
    <property type="evidence" value="ECO:0007669"/>
    <property type="project" value="InterPro"/>
</dbReference>
<keyword evidence="9" id="KW-0378">Hydrolase</keyword>
<dbReference type="SUPFAM" id="SSF103647">
    <property type="entry name" value="TSP type-3 repeat"/>
    <property type="match status" value="2"/>
</dbReference>
<dbReference type="AlphaFoldDB" id="A0A1L0A9A0"/>
<feature type="domain" description="Cytochrome c" evidence="7">
    <location>
        <begin position="604"/>
        <end position="820"/>
    </location>
</feature>
<dbReference type="InterPro" id="IPR003367">
    <property type="entry name" value="Thrombospondin_3-like_rpt"/>
</dbReference>
<evidence type="ECO:0000313" key="10">
    <source>
        <dbReference type="Proteomes" id="UP000183794"/>
    </source>
</evidence>
<organism evidence="9 10">
    <name type="scientific">Moritella viscosa</name>
    <dbReference type="NCBI Taxonomy" id="80854"/>
    <lineage>
        <taxon>Bacteria</taxon>
        <taxon>Pseudomonadati</taxon>
        <taxon>Pseudomonadota</taxon>
        <taxon>Gammaproteobacteria</taxon>
        <taxon>Alteromonadales</taxon>
        <taxon>Moritellaceae</taxon>
        <taxon>Moritella</taxon>
    </lineage>
</organism>
<dbReference type="PROSITE" id="PS51007">
    <property type="entry name" value="CYTC"/>
    <property type="match status" value="1"/>
</dbReference>
<evidence type="ECO:0000259" key="7">
    <source>
        <dbReference type="PROSITE" id="PS51007"/>
    </source>
</evidence>
<feature type="signal peptide" evidence="6">
    <location>
        <begin position="1"/>
        <end position="21"/>
    </location>
</feature>
<dbReference type="InterPro" id="IPR036909">
    <property type="entry name" value="Cyt_c-like_dom_sf"/>
</dbReference>
<keyword evidence="1 5" id="KW-0349">Heme</keyword>
<proteinExistence type="predicted"/>
<evidence type="ECO:0000256" key="1">
    <source>
        <dbReference type="ARBA" id="ARBA00022617"/>
    </source>
</evidence>
<gene>
    <name evidence="9" type="ORF">NVI5450_3733</name>
</gene>
<keyword evidence="3 6" id="KW-0732">Signal</keyword>
<dbReference type="PANTHER" id="PTHR30600">
    <property type="entry name" value="CYTOCHROME C PEROXIDASE-RELATED"/>
    <property type="match status" value="1"/>
</dbReference>
<evidence type="ECO:0000259" key="8">
    <source>
        <dbReference type="PROSITE" id="PS52005"/>
    </source>
</evidence>
<feature type="domain" description="CBM56" evidence="8">
    <location>
        <begin position="160"/>
        <end position="254"/>
    </location>
</feature>
<keyword evidence="9" id="KW-0326">Glycosidase</keyword>
<dbReference type="PROSITE" id="PS52005">
    <property type="entry name" value="CBM56"/>
    <property type="match status" value="2"/>
</dbReference>
<dbReference type="GO" id="GO:0030246">
    <property type="term" value="F:carbohydrate binding"/>
    <property type="evidence" value="ECO:0007669"/>
    <property type="project" value="UniProtKB-UniRule"/>
</dbReference>
<dbReference type="Pfam" id="PF22184">
    <property type="entry name" value="CBM_56"/>
    <property type="match status" value="2"/>
</dbReference>
<dbReference type="GO" id="GO:0016798">
    <property type="term" value="F:hydrolase activity, acting on glycosyl bonds"/>
    <property type="evidence" value="ECO:0007669"/>
    <property type="project" value="UniProtKB-KW"/>
</dbReference>
<evidence type="ECO:0000256" key="5">
    <source>
        <dbReference type="PROSITE-ProRule" id="PRU00433"/>
    </source>
</evidence>
<reference evidence="9 10" key="1">
    <citation type="submission" date="2016-11" db="EMBL/GenBank/DDBJ databases">
        <authorList>
            <person name="Jaros S."/>
            <person name="Januszkiewicz K."/>
            <person name="Wedrychowicz H."/>
        </authorList>
    </citation>
    <scope>NUCLEOTIDE SEQUENCE [LARGE SCALE GENOMIC DNA]</scope>
    <source>
        <strain evidence="9">NVI 5450</strain>
    </source>
</reference>
<accession>A0A1L0A9A0</accession>
<dbReference type="InterPro" id="IPR009056">
    <property type="entry name" value="Cyt_c-like_dom"/>
</dbReference>
<dbReference type="GO" id="GO:0020037">
    <property type="term" value="F:heme binding"/>
    <property type="evidence" value="ECO:0007669"/>
    <property type="project" value="InterPro"/>
</dbReference>
<dbReference type="GO" id="GO:0009055">
    <property type="term" value="F:electron transfer activity"/>
    <property type="evidence" value="ECO:0007669"/>
    <property type="project" value="InterPro"/>
</dbReference>
<protein>
    <submittedName>
        <fullName evidence="9">Putative retaining b-glycosidase</fullName>
    </submittedName>
</protein>
<name>A0A1L0A9A0_9GAMM</name>
<dbReference type="Pfam" id="PF06537">
    <property type="entry name" value="DHOR"/>
    <property type="match status" value="1"/>
</dbReference>
<dbReference type="PANTHER" id="PTHR30600:SF4">
    <property type="entry name" value="CYTOCHROME C DOMAIN-CONTAINING PROTEIN"/>
    <property type="match status" value="1"/>
</dbReference>
<dbReference type="InterPro" id="IPR028974">
    <property type="entry name" value="TSP_type-3_rpt"/>
</dbReference>
<keyword evidence="4 5" id="KW-0408">Iron</keyword>
<feature type="domain" description="CBM56" evidence="8">
    <location>
        <begin position="15"/>
        <end position="105"/>
    </location>
</feature>
<dbReference type="InterPro" id="IPR047569">
    <property type="entry name" value="CBM56"/>
</dbReference>
<evidence type="ECO:0000313" key="9">
    <source>
        <dbReference type="EMBL" id="SGZ11725.1"/>
    </source>
</evidence>
<evidence type="ECO:0000256" key="3">
    <source>
        <dbReference type="ARBA" id="ARBA00022729"/>
    </source>
</evidence>
<dbReference type="EMBL" id="FPLD01000102">
    <property type="protein sequence ID" value="SGZ11725.1"/>
    <property type="molecule type" value="Genomic_DNA"/>
</dbReference>